<comment type="subcellular location">
    <subcellularLocation>
        <location evidence="6">Cell inner membrane</location>
        <topology evidence="6">Single-pass membrane protein</topology>
    </subcellularLocation>
</comment>
<keyword evidence="9" id="KW-1185">Reference proteome</keyword>
<accession>A0A2Z6GBB4</accession>
<comment type="subunit">
    <text evidence="6">The complex is composed of six subunits: RnfA, RnfB, RnfC, RnfD, RnfE and RnfG.</text>
</comment>
<feature type="domain" description="FMN-binding" evidence="7">
    <location>
        <begin position="99"/>
        <end position="191"/>
    </location>
</feature>
<keyword evidence="6" id="KW-0997">Cell inner membrane</keyword>
<keyword evidence="4 6" id="KW-0288">FMN</keyword>
<sequence length="206" mass="21814">MDRDALRSTLSYQGLSLGGVALLTTLALAFASGATEGDIRAAEALDLKQSLAIVLPGQYDNDIVQDTLVLPTAEGEVTAYRARHAGKVDAVVYRVIGHGYAGAIVCVMGVSREGKILGVRVLKHSETPGLGDKIEPAKTRWIFAFDGKSMTDPAAEKWAVKKDGGVFDQFAGATITPRAVVKAVKGGLVFFEQNRNALLDETGGRP</sequence>
<dbReference type="RefSeq" id="WP_062627501.1">
    <property type="nucleotide sequence ID" value="NZ_AP018738.1"/>
</dbReference>
<comment type="similarity">
    <text evidence="6">Belongs to the RnfG family.</text>
</comment>
<evidence type="ECO:0000256" key="4">
    <source>
        <dbReference type="ARBA" id="ARBA00022643"/>
    </source>
</evidence>
<dbReference type="NCBIfam" id="TIGR01947">
    <property type="entry name" value="rnfG"/>
    <property type="match status" value="1"/>
</dbReference>
<evidence type="ECO:0000259" key="7">
    <source>
        <dbReference type="SMART" id="SM00900"/>
    </source>
</evidence>
<evidence type="ECO:0000256" key="6">
    <source>
        <dbReference type="HAMAP-Rule" id="MF_00479"/>
    </source>
</evidence>
<name>A0A2Z6GBB4_9PROT</name>
<dbReference type="STRING" id="1188319.OYT1_02395"/>
<dbReference type="InterPro" id="IPR010209">
    <property type="entry name" value="Ion_transpt_RnfG/RsxG"/>
</dbReference>
<keyword evidence="6" id="KW-1278">Translocase</keyword>
<evidence type="ECO:0000256" key="1">
    <source>
        <dbReference type="ARBA" id="ARBA00022448"/>
    </source>
</evidence>
<organism evidence="8 9">
    <name type="scientific">Ferriphaselus amnicola</name>
    <dbReference type="NCBI Taxonomy" id="1188319"/>
    <lineage>
        <taxon>Bacteria</taxon>
        <taxon>Pseudomonadati</taxon>
        <taxon>Pseudomonadota</taxon>
        <taxon>Betaproteobacteria</taxon>
        <taxon>Nitrosomonadales</taxon>
        <taxon>Gallionellaceae</taxon>
        <taxon>Ferriphaselus</taxon>
    </lineage>
</organism>
<keyword evidence="6" id="KW-1003">Cell membrane</keyword>
<evidence type="ECO:0000256" key="3">
    <source>
        <dbReference type="ARBA" id="ARBA00022630"/>
    </source>
</evidence>
<keyword evidence="1 6" id="KW-0813">Transport</keyword>
<keyword evidence="3 6" id="KW-0285">Flavoprotein</keyword>
<dbReference type="SMART" id="SM00900">
    <property type="entry name" value="FMN_bind"/>
    <property type="match status" value="1"/>
</dbReference>
<dbReference type="PANTHER" id="PTHR36118">
    <property type="entry name" value="ION-TRANSLOCATING OXIDOREDUCTASE COMPLEX SUBUNIT G"/>
    <property type="match status" value="1"/>
</dbReference>
<dbReference type="GO" id="GO:0005886">
    <property type="term" value="C:plasma membrane"/>
    <property type="evidence" value="ECO:0007669"/>
    <property type="project" value="UniProtKB-SubCell"/>
</dbReference>
<protein>
    <recommendedName>
        <fullName evidence="6">Ion-translocating oxidoreductase complex subunit G</fullName>
        <ecNumber evidence="6">7.-.-.-</ecNumber>
    </recommendedName>
    <alternativeName>
        <fullName evidence="6">Rnf electron transport complex subunit G</fullName>
    </alternativeName>
</protein>
<dbReference type="GO" id="GO:0010181">
    <property type="term" value="F:FMN binding"/>
    <property type="evidence" value="ECO:0007669"/>
    <property type="project" value="InterPro"/>
</dbReference>
<reference evidence="8 9" key="1">
    <citation type="submission" date="2018-06" db="EMBL/GenBank/DDBJ databases">
        <title>OYT1 Genome Sequencing.</title>
        <authorList>
            <person name="Kato S."/>
            <person name="Itoh T."/>
            <person name="Ohkuma M."/>
        </authorList>
    </citation>
    <scope>NUCLEOTIDE SEQUENCE [LARGE SCALE GENOMIC DNA]</scope>
    <source>
        <strain evidence="8 9">OYT1</strain>
    </source>
</reference>
<dbReference type="NCBIfam" id="NF002519">
    <property type="entry name" value="PRK01908.1"/>
    <property type="match status" value="1"/>
</dbReference>
<dbReference type="PANTHER" id="PTHR36118:SF1">
    <property type="entry name" value="ION-TRANSLOCATING OXIDOREDUCTASE COMPLEX SUBUNIT G"/>
    <property type="match status" value="1"/>
</dbReference>
<keyword evidence="5 6" id="KW-0249">Electron transport</keyword>
<dbReference type="PIRSF" id="PIRSF006091">
    <property type="entry name" value="E_trnsport_RnfG"/>
    <property type="match status" value="1"/>
</dbReference>
<dbReference type="GO" id="GO:0009055">
    <property type="term" value="F:electron transfer activity"/>
    <property type="evidence" value="ECO:0007669"/>
    <property type="project" value="InterPro"/>
</dbReference>
<dbReference type="Pfam" id="PF04205">
    <property type="entry name" value="FMN_bind"/>
    <property type="match status" value="1"/>
</dbReference>
<dbReference type="OrthoDB" id="9784165at2"/>
<evidence type="ECO:0000313" key="8">
    <source>
        <dbReference type="EMBL" id="BBE50747.1"/>
    </source>
</evidence>
<comment type="function">
    <text evidence="6">Part of a membrane-bound complex that couples electron transfer with translocation of ions across the membrane.</text>
</comment>
<dbReference type="EC" id="7.-.-.-" evidence="6"/>
<dbReference type="EMBL" id="AP018738">
    <property type="protein sequence ID" value="BBE50747.1"/>
    <property type="molecule type" value="Genomic_DNA"/>
</dbReference>
<proteinExistence type="inferred from homology"/>
<evidence type="ECO:0000256" key="5">
    <source>
        <dbReference type="ARBA" id="ARBA00022982"/>
    </source>
</evidence>
<dbReference type="AlphaFoldDB" id="A0A2Z6GBB4"/>
<dbReference type="Proteomes" id="UP000033070">
    <property type="component" value="Chromosome"/>
</dbReference>
<keyword evidence="2 6" id="KW-0597">Phosphoprotein</keyword>
<dbReference type="KEGG" id="fam:OYT1_ch1188"/>
<evidence type="ECO:0000313" key="9">
    <source>
        <dbReference type="Proteomes" id="UP000033070"/>
    </source>
</evidence>
<dbReference type="HAMAP" id="MF_00479">
    <property type="entry name" value="RsxG_RnfG"/>
    <property type="match status" value="1"/>
</dbReference>
<keyword evidence="6" id="KW-0472">Membrane</keyword>
<comment type="cofactor">
    <cofactor evidence="6">
        <name>FMN</name>
        <dbReference type="ChEBI" id="CHEBI:58210"/>
    </cofactor>
</comment>
<keyword evidence="6" id="KW-1133">Transmembrane helix</keyword>
<evidence type="ECO:0000256" key="2">
    <source>
        <dbReference type="ARBA" id="ARBA00022553"/>
    </source>
</evidence>
<dbReference type="InterPro" id="IPR007329">
    <property type="entry name" value="FMN-bd"/>
</dbReference>
<dbReference type="GO" id="GO:0022900">
    <property type="term" value="P:electron transport chain"/>
    <property type="evidence" value="ECO:0007669"/>
    <property type="project" value="UniProtKB-UniRule"/>
</dbReference>
<keyword evidence="6" id="KW-0812">Transmembrane</keyword>
<feature type="modified residue" description="FMN phosphoryl threonine" evidence="6">
    <location>
        <position position="174"/>
    </location>
</feature>
<gene>
    <name evidence="6" type="primary">rnfG</name>
    <name evidence="8" type="ORF">OYT1_ch1188</name>
</gene>